<accession>A0A2T4CYM2</accession>
<feature type="transmembrane region" description="Helical" evidence="1">
    <location>
        <begin position="44"/>
        <end position="73"/>
    </location>
</feature>
<organism evidence="2">
    <name type="scientific">Pseudidiomarina aestuarii</name>
    <dbReference type="NCBI Taxonomy" id="624146"/>
    <lineage>
        <taxon>Bacteria</taxon>
        <taxon>Pseudomonadati</taxon>
        <taxon>Pseudomonadota</taxon>
        <taxon>Gammaproteobacteria</taxon>
        <taxon>Alteromonadales</taxon>
        <taxon>Idiomarinaceae</taxon>
        <taxon>Pseudidiomarina</taxon>
    </lineage>
</organism>
<feature type="transmembrane region" description="Helical" evidence="1">
    <location>
        <begin position="6"/>
        <end position="23"/>
    </location>
</feature>
<dbReference type="EMBL" id="PYVN01000010">
    <property type="protein sequence ID" value="PTB86612.1"/>
    <property type="molecule type" value="Genomic_DNA"/>
</dbReference>
<keyword evidence="1" id="KW-0812">Transmembrane</keyword>
<keyword evidence="1" id="KW-0472">Membrane</keyword>
<dbReference type="AlphaFoldDB" id="A0A2T4CYM2"/>
<proteinExistence type="predicted"/>
<evidence type="ECO:0000256" key="1">
    <source>
        <dbReference type="SAM" id="Phobius"/>
    </source>
</evidence>
<reference evidence="2" key="1">
    <citation type="submission" date="2018-03" db="EMBL/GenBank/DDBJ databases">
        <title>Cross-interface Injection: A General Nanoliter Liquid Handling Method Applied to Single Cells Genome Amplification Automated Nanoliter Liquid Handling Applied to Single Cell Multiple Displacement Amplification.</title>
        <authorList>
            <person name="Yun J."/>
            <person name="Xu P."/>
            <person name="Xu J."/>
            <person name="Dai X."/>
            <person name="Wang Y."/>
            <person name="Zheng X."/>
            <person name="Cao C."/>
            <person name="Yi Q."/>
            <person name="Zhu Y."/>
            <person name="Wang L."/>
            <person name="Dong Z."/>
            <person name="Huang Y."/>
            <person name="Huang L."/>
            <person name="Du W."/>
        </authorList>
    </citation>
    <scope>NUCLEOTIDE SEQUENCE [LARGE SCALE GENOMIC DNA]</scope>
    <source>
        <strain evidence="2">Z-D3-2</strain>
    </source>
</reference>
<keyword evidence="1" id="KW-1133">Transmembrane helix</keyword>
<feature type="transmembrane region" description="Helical" evidence="1">
    <location>
        <begin position="79"/>
        <end position="99"/>
    </location>
</feature>
<sequence length="109" mass="11692">MEITGFPALIILAVLPALTALPVKISASMFGSPNATFLRSFMALFLSLAITMLAVTIFPPVTFFAPLILVYVLMRVLDIGFFSAIGVAIMTAVLFAVFYKTIMALISIA</sequence>
<comment type="caution">
    <text evidence="2">The sequence shown here is derived from an EMBL/GenBank/DDBJ whole genome shotgun (WGS) entry which is preliminary data.</text>
</comment>
<name>A0A2T4CYM2_9GAMM</name>
<protein>
    <submittedName>
        <fullName evidence="2">Uncharacterized protein</fullName>
    </submittedName>
</protein>
<evidence type="ECO:0000313" key="2">
    <source>
        <dbReference type="EMBL" id="PTB86612.1"/>
    </source>
</evidence>
<gene>
    <name evidence="2" type="ORF">C9940_01705</name>
</gene>